<evidence type="ECO:0000256" key="1">
    <source>
        <dbReference type="SAM" id="SignalP"/>
    </source>
</evidence>
<dbReference type="RefSeq" id="WP_048695577.1">
    <property type="nucleotide sequence ID" value="NZ_HG764815.1"/>
</dbReference>
<reference evidence="2 3" key="1">
    <citation type="journal article" date="2013" name="ISME J.">
        <title>A metabolic model for members of the genus Tetrasphaera involved in enhanced biological phosphorus removal.</title>
        <authorList>
            <person name="Kristiansen R."/>
            <person name="Nguyen H.T.T."/>
            <person name="Saunders A.M."/>
            <person name="Nielsen J.L."/>
            <person name="Wimmer R."/>
            <person name="Le V.Q."/>
            <person name="McIlroy S.J."/>
            <person name="Petrovski S."/>
            <person name="Seviour R.J."/>
            <person name="Calteau A."/>
            <person name="Nielsen K.L."/>
            <person name="Nielsen P.H."/>
        </authorList>
    </citation>
    <scope>NUCLEOTIDE SEQUENCE [LARGE SCALE GENOMIC DNA]</scope>
    <source>
        <strain evidence="2 3">Ben110</strain>
    </source>
</reference>
<dbReference type="EMBL" id="CAJA01000484">
    <property type="protein sequence ID" value="CCH75243.1"/>
    <property type="molecule type" value="Genomic_DNA"/>
</dbReference>
<dbReference type="Pfam" id="PF04122">
    <property type="entry name" value="CW_binding_2"/>
    <property type="match status" value="3"/>
</dbReference>
<feature type="signal peptide" evidence="1">
    <location>
        <begin position="1"/>
        <end position="30"/>
    </location>
</feature>
<dbReference type="Gene3D" id="3.40.50.12090">
    <property type="match status" value="2"/>
</dbReference>
<dbReference type="AlphaFoldDB" id="W6K021"/>
<dbReference type="InterPro" id="IPR051922">
    <property type="entry name" value="Bact_Sporulation_Assoc"/>
</dbReference>
<dbReference type="InterPro" id="IPR007253">
    <property type="entry name" value="Cell_wall-bd_2"/>
</dbReference>
<dbReference type="PROSITE" id="PS51318">
    <property type="entry name" value="TAT"/>
    <property type="match status" value="1"/>
</dbReference>
<dbReference type="PANTHER" id="PTHR30032:SF8">
    <property type="entry name" value="GERMINATION-SPECIFIC N-ACETYLMURAMOYL-L-ALANINE AMIDASE"/>
    <property type="match status" value="1"/>
</dbReference>
<dbReference type="Proteomes" id="UP000035763">
    <property type="component" value="Unassembled WGS sequence"/>
</dbReference>
<evidence type="ECO:0000313" key="3">
    <source>
        <dbReference type="Proteomes" id="UP000035763"/>
    </source>
</evidence>
<dbReference type="InterPro" id="IPR006311">
    <property type="entry name" value="TAT_signal"/>
</dbReference>
<proteinExistence type="predicted"/>
<name>W6K021_9MICO</name>
<dbReference type="OrthoDB" id="5188291at2"/>
<sequence>MKSTITRRAALAAATLTGALALSPVAGANAADGGVYRIAGADRYEASANIAHQSFLPGLDVAYVASGEVFTDALTGAPVAGMERAPVLLTKAESLPESVEAELMNLKPKKIIIFGGRASVSGAVANKLKKIATTGEVERIAGPTRYSTSAKISLENYEAGVNTTYIASGEVFPDALSGAPVAAKTNGPLLLVEHDAVPGVVKNELKRLQTQHIVILGGPATVSEEVESFLGKFTVGGTVTRQYGADRFDTSAAIAEANYAPGVETVYVASGRVFPDALSGAPVAGMKGSPVLLVDTDSIPASIDEQLKKLNPTNIVVLGGTATITKNVEDQLAAYLS</sequence>
<comment type="caution">
    <text evidence="2">The sequence shown here is derived from an EMBL/GenBank/DDBJ whole genome shotgun (WGS) entry which is preliminary data.</text>
</comment>
<accession>W6K021</accession>
<evidence type="ECO:0000313" key="2">
    <source>
        <dbReference type="EMBL" id="CCH75243.1"/>
    </source>
</evidence>
<gene>
    <name evidence="2" type="ORF">BN11_590010</name>
</gene>
<feature type="chain" id="PRO_5004879035" evidence="1">
    <location>
        <begin position="31"/>
        <end position="337"/>
    </location>
</feature>
<keyword evidence="1" id="KW-0732">Signal</keyword>
<dbReference type="STRING" id="1193182.BN11_590010"/>
<organism evidence="2 3">
    <name type="scientific">Nostocoides australiense Ben110</name>
    <dbReference type="NCBI Taxonomy" id="1193182"/>
    <lineage>
        <taxon>Bacteria</taxon>
        <taxon>Bacillati</taxon>
        <taxon>Actinomycetota</taxon>
        <taxon>Actinomycetes</taxon>
        <taxon>Micrococcales</taxon>
        <taxon>Intrasporangiaceae</taxon>
        <taxon>Nostocoides</taxon>
    </lineage>
</organism>
<protein>
    <submittedName>
        <fullName evidence="2">LytC</fullName>
    </submittedName>
</protein>
<dbReference type="PANTHER" id="PTHR30032">
    <property type="entry name" value="N-ACETYLMURAMOYL-L-ALANINE AMIDASE-RELATED"/>
    <property type="match status" value="1"/>
</dbReference>
<keyword evidence="3" id="KW-1185">Reference proteome</keyword>